<evidence type="ECO:0000256" key="6">
    <source>
        <dbReference type="ARBA" id="ARBA00022741"/>
    </source>
</evidence>
<dbReference type="KEGG" id="bliq:INP51_02710"/>
<keyword evidence="10" id="KW-0902">Two-component regulatory system</keyword>
<dbReference type="InterPro" id="IPR010559">
    <property type="entry name" value="Sig_transdc_His_kin_internal"/>
</dbReference>
<dbReference type="PANTHER" id="PTHR34220:SF11">
    <property type="entry name" value="SENSOR PROTEIN KINASE HPTS"/>
    <property type="match status" value="1"/>
</dbReference>
<dbReference type="InterPro" id="IPR036890">
    <property type="entry name" value="HATPase_C_sf"/>
</dbReference>
<dbReference type="GO" id="GO:0005524">
    <property type="term" value="F:ATP binding"/>
    <property type="evidence" value="ECO:0007669"/>
    <property type="project" value="UniProtKB-KW"/>
</dbReference>
<sequence>MMRIKSIKSFSARMFLSVFLFVVIPMYILNLVSVKKMENTLQERLSEQVIENISKNEGFVYEQLQDLAYYSTLFVNDKELRERISNSNTQLYENSKYFDQIVERAGILSLETRFPSLNVLLLDKYDRIYSNLPHQQNVQEINETLLNKSKIEHGHVVWDMFGRKELSGEGKESISLARAVLSNGTDGVQIGTIIISISKEDFEKTLMEYSSPGDFVYMCMRDGTVLLNNDRKKEISSSEFSKVYSKIDSSYNGRTQVKISDKNFLVSYYTMRKPWEFNGRAIKVINFTDYDVVRNDIMALTLKIDVTAGILCIMVILILVVLSNWLVKPIKLLTQKMESFDVNTPIVGLDIKRKDEIGKLNESFVRMGNNIHRLFDQLNREHKIREQYHYESLRAQLNPHFIFNTLLNVKSMAKIRGADNIVKCIDAFGNLLSYSMLEEKTLVSLQEEIKNVESYIYVHNCRYPDYAKLRVDVSEDLLDAKMMKFILQPIVENAVVHGYDNKCEELCITIRAWRQEHFLYIHVIDDGVGISKDAADAFESGKKNLDRDKMTKIGLSTVDSCIRMAFGESYGLSLKAGENRGTIVKFILPEISDKEGEAYENGFDCG</sequence>
<feature type="domain" description="HAMP" evidence="13">
    <location>
        <begin position="324"/>
        <end position="376"/>
    </location>
</feature>
<evidence type="ECO:0000259" key="13">
    <source>
        <dbReference type="PROSITE" id="PS50885"/>
    </source>
</evidence>
<keyword evidence="9 12" id="KW-1133">Transmembrane helix</keyword>
<keyword evidence="15" id="KW-1185">Reference proteome</keyword>
<protein>
    <submittedName>
        <fullName evidence="14">Histidine kinase</fullName>
    </submittedName>
</protein>
<accession>A0A7M2RHT5</accession>
<evidence type="ECO:0000256" key="9">
    <source>
        <dbReference type="ARBA" id="ARBA00022989"/>
    </source>
</evidence>
<dbReference type="GO" id="GO:0000155">
    <property type="term" value="F:phosphorelay sensor kinase activity"/>
    <property type="evidence" value="ECO:0007669"/>
    <property type="project" value="InterPro"/>
</dbReference>
<dbReference type="InterPro" id="IPR003594">
    <property type="entry name" value="HATPase_dom"/>
</dbReference>
<keyword evidence="3" id="KW-0597">Phosphoprotein</keyword>
<evidence type="ECO:0000313" key="15">
    <source>
        <dbReference type="Proteomes" id="UP000593601"/>
    </source>
</evidence>
<dbReference type="SMART" id="SM00387">
    <property type="entry name" value="HATPase_c"/>
    <property type="match status" value="1"/>
</dbReference>
<evidence type="ECO:0000313" key="14">
    <source>
        <dbReference type="EMBL" id="QOV19896.1"/>
    </source>
</evidence>
<evidence type="ECO:0000256" key="3">
    <source>
        <dbReference type="ARBA" id="ARBA00022553"/>
    </source>
</evidence>
<evidence type="ECO:0000256" key="1">
    <source>
        <dbReference type="ARBA" id="ARBA00004651"/>
    </source>
</evidence>
<comment type="subcellular location">
    <subcellularLocation>
        <location evidence="1">Cell membrane</location>
        <topology evidence="1">Multi-pass membrane protein</topology>
    </subcellularLocation>
</comment>
<keyword evidence="5 12" id="KW-0812">Transmembrane</keyword>
<dbReference type="Gene3D" id="3.30.565.10">
    <property type="entry name" value="Histidine kinase-like ATPase, C-terminal domain"/>
    <property type="match status" value="1"/>
</dbReference>
<keyword evidence="4" id="KW-0808">Transferase</keyword>
<dbReference type="PANTHER" id="PTHR34220">
    <property type="entry name" value="SENSOR HISTIDINE KINASE YPDA"/>
    <property type="match status" value="1"/>
</dbReference>
<evidence type="ECO:0000256" key="8">
    <source>
        <dbReference type="ARBA" id="ARBA00022840"/>
    </source>
</evidence>
<evidence type="ECO:0000256" key="5">
    <source>
        <dbReference type="ARBA" id="ARBA00022692"/>
    </source>
</evidence>
<keyword evidence="11 12" id="KW-0472">Membrane</keyword>
<feature type="transmembrane region" description="Helical" evidence="12">
    <location>
        <begin position="12"/>
        <end position="32"/>
    </location>
</feature>
<evidence type="ECO:0000256" key="12">
    <source>
        <dbReference type="SAM" id="Phobius"/>
    </source>
</evidence>
<dbReference type="GO" id="GO:0005886">
    <property type="term" value="C:plasma membrane"/>
    <property type="evidence" value="ECO:0007669"/>
    <property type="project" value="UniProtKB-SubCell"/>
</dbReference>
<dbReference type="Pfam" id="PF06580">
    <property type="entry name" value="His_kinase"/>
    <property type="match status" value="1"/>
</dbReference>
<name>A0A7M2RHT5_9FIRM</name>
<dbReference type="CDD" id="cd06225">
    <property type="entry name" value="HAMP"/>
    <property type="match status" value="1"/>
</dbReference>
<dbReference type="PROSITE" id="PS50885">
    <property type="entry name" value="HAMP"/>
    <property type="match status" value="1"/>
</dbReference>
<evidence type="ECO:0000256" key="10">
    <source>
        <dbReference type="ARBA" id="ARBA00023012"/>
    </source>
</evidence>
<dbReference type="SUPFAM" id="SSF55874">
    <property type="entry name" value="ATPase domain of HSP90 chaperone/DNA topoisomerase II/histidine kinase"/>
    <property type="match status" value="1"/>
</dbReference>
<dbReference type="InterPro" id="IPR003660">
    <property type="entry name" value="HAMP_dom"/>
</dbReference>
<organism evidence="14 15">
    <name type="scientific">Blautia liquoris</name>
    <dbReference type="NCBI Taxonomy" id="2779518"/>
    <lineage>
        <taxon>Bacteria</taxon>
        <taxon>Bacillati</taxon>
        <taxon>Bacillota</taxon>
        <taxon>Clostridia</taxon>
        <taxon>Lachnospirales</taxon>
        <taxon>Lachnospiraceae</taxon>
        <taxon>Blautia</taxon>
    </lineage>
</organism>
<keyword evidence="6" id="KW-0547">Nucleotide-binding</keyword>
<proteinExistence type="predicted"/>
<dbReference type="AlphaFoldDB" id="A0A7M2RHT5"/>
<dbReference type="InterPro" id="IPR050640">
    <property type="entry name" value="Bact_2-comp_sensor_kinase"/>
</dbReference>
<dbReference type="RefSeq" id="WP_193736216.1">
    <property type="nucleotide sequence ID" value="NZ_CP063304.1"/>
</dbReference>
<keyword evidence="2" id="KW-1003">Cell membrane</keyword>
<evidence type="ECO:0000256" key="7">
    <source>
        <dbReference type="ARBA" id="ARBA00022777"/>
    </source>
</evidence>
<dbReference type="EMBL" id="CP063304">
    <property type="protein sequence ID" value="QOV19896.1"/>
    <property type="molecule type" value="Genomic_DNA"/>
</dbReference>
<dbReference type="Pfam" id="PF02518">
    <property type="entry name" value="HATPase_c"/>
    <property type="match status" value="1"/>
</dbReference>
<keyword evidence="7 14" id="KW-0418">Kinase</keyword>
<dbReference type="Pfam" id="PF00672">
    <property type="entry name" value="HAMP"/>
    <property type="match status" value="1"/>
</dbReference>
<feature type="transmembrane region" description="Helical" evidence="12">
    <location>
        <begin position="306"/>
        <end position="327"/>
    </location>
</feature>
<evidence type="ECO:0000256" key="4">
    <source>
        <dbReference type="ARBA" id="ARBA00022679"/>
    </source>
</evidence>
<keyword evidence="8" id="KW-0067">ATP-binding</keyword>
<gene>
    <name evidence="14" type="ORF">INP51_02710</name>
</gene>
<dbReference type="Gene3D" id="6.10.340.10">
    <property type="match status" value="1"/>
</dbReference>
<dbReference type="Proteomes" id="UP000593601">
    <property type="component" value="Chromosome"/>
</dbReference>
<reference evidence="14 15" key="1">
    <citation type="submission" date="2020-10" db="EMBL/GenBank/DDBJ databases">
        <title>Blautia liquoris sp.nov., isolated from the mud in a fermentation cellar used for the production of Chinese strong-flavoured liquor.</title>
        <authorList>
            <person name="Lu L."/>
        </authorList>
    </citation>
    <scope>NUCLEOTIDE SEQUENCE [LARGE SCALE GENOMIC DNA]</scope>
    <source>
        <strain evidence="14 15">LZLJ-3</strain>
    </source>
</reference>
<evidence type="ECO:0000256" key="2">
    <source>
        <dbReference type="ARBA" id="ARBA00022475"/>
    </source>
</evidence>
<evidence type="ECO:0000256" key="11">
    <source>
        <dbReference type="ARBA" id="ARBA00023136"/>
    </source>
</evidence>